<dbReference type="KEGG" id="trr:M419DRAFT_91493"/>
<evidence type="ECO:0000313" key="4">
    <source>
        <dbReference type="EMBL" id="ETR97444.1"/>
    </source>
</evidence>
<protein>
    <recommendedName>
        <fullName evidence="3">Ecp2 effector protein-like domain-containing protein</fullName>
    </recommendedName>
</protein>
<accession>A0A024RWD8</accession>
<dbReference type="OrthoDB" id="4944568at2759"/>
<feature type="region of interest" description="Disordered" evidence="1">
    <location>
        <begin position="30"/>
        <end position="49"/>
    </location>
</feature>
<feature type="signal peptide" evidence="2">
    <location>
        <begin position="1"/>
        <end position="18"/>
    </location>
</feature>
<reference evidence="5" key="1">
    <citation type="journal article" date="2013" name="Ind. Biotechnol.">
        <title>Comparative genomics analysis of Trichoderma reesei strains.</title>
        <authorList>
            <person name="Koike H."/>
            <person name="Aerts A."/>
            <person name="LaButti K."/>
            <person name="Grigoriev I.V."/>
            <person name="Baker S.E."/>
        </authorList>
    </citation>
    <scope>NUCLEOTIDE SEQUENCE [LARGE SCALE GENOMIC DNA]</scope>
    <source>
        <strain evidence="5">ATCC 56765 / BCRC 32924 / NRRL 11460 / Rut C-30</strain>
    </source>
</reference>
<proteinExistence type="predicted"/>
<dbReference type="EMBL" id="KI911171">
    <property type="protein sequence ID" value="ETR97444.1"/>
    <property type="molecule type" value="Genomic_DNA"/>
</dbReference>
<evidence type="ECO:0000313" key="5">
    <source>
        <dbReference type="Proteomes" id="UP000024376"/>
    </source>
</evidence>
<sequence>MKSLSVLTTLAVAALVSAAPQKFQLSNSTDVTWNPAPSDQSTCEPSSFSQGPIPNAADWRVCAALLSAWASENGTFSIRDASGSAWIPVLKSEGCTLGVKASEQGQGPYIVGDEDVKAIFNIALEYYSEGTDLSVEGNVKCDVADGGRAGLNWQIYRQ</sequence>
<evidence type="ECO:0000256" key="1">
    <source>
        <dbReference type="SAM" id="MobiDB-lite"/>
    </source>
</evidence>
<feature type="domain" description="Ecp2 effector protein-like" evidence="3">
    <location>
        <begin position="42"/>
        <end position="141"/>
    </location>
</feature>
<organism evidence="4 5">
    <name type="scientific">Hypocrea jecorina (strain ATCC 56765 / BCRC 32924 / NRRL 11460 / Rut C-30)</name>
    <name type="common">Trichoderma reesei</name>
    <dbReference type="NCBI Taxonomy" id="1344414"/>
    <lineage>
        <taxon>Eukaryota</taxon>
        <taxon>Fungi</taxon>
        <taxon>Dikarya</taxon>
        <taxon>Ascomycota</taxon>
        <taxon>Pezizomycotina</taxon>
        <taxon>Sordariomycetes</taxon>
        <taxon>Hypocreomycetidae</taxon>
        <taxon>Hypocreales</taxon>
        <taxon>Hypocreaceae</taxon>
        <taxon>Trichoderma</taxon>
    </lineage>
</organism>
<evidence type="ECO:0000256" key="2">
    <source>
        <dbReference type="SAM" id="SignalP"/>
    </source>
</evidence>
<gene>
    <name evidence="4" type="ORF">M419DRAFT_91493</name>
</gene>
<dbReference type="Pfam" id="PF14856">
    <property type="entry name" value="Hce2"/>
    <property type="match status" value="1"/>
</dbReference>
<dbReference type="Proteomes" id="UP000024376">
    <property type="component" value="Unassembled WGS sequence"/>
</dbReference>
<feature type="chain" id="PRO_5001536723" description="Ecp2 effector protein-like domain-containing protein" evidence="2">
    <location>
        <begin position="19"/>
        <end position="158"/>
    </location>
</feature>
<keyword evidence="2" id="KW-0732">Signal</keyword>
<dbReference type="AlphaFoldDB" id="A0A024RWD8"/>
<evidence type="ECO:0000259" key="3">
    <source>
        <dbReference type="Pfam" id="PF14856"/>
    </source>
</evidence>
<name>A0A024RWD8_HYPJR</name>
<dbReference type="InterPro" id="IPR029226">
    <property type="entry name" value="Ecp2-like"/>
</dbReference>
<dbReference type="HOGENOM" id="CLU_1653473_0_0_1"/>